<comment type="caution">
    <text evidence="2">The sequence shown here is derived from an EMBL/GenBank/DDBJ whole genome shotgun (WGS) entry which is preliminary data.</text>
</comment>
<reference evidence="3" key="1">
    <citation type="journal article" date="2019" name="Int. J. Syst. Evol. Microbiol.">
        <title>The Global Catalogue of Microorganisms (GCM) 10K type strain sequencing project: providing services to taxonomists for standard genome sequencing and annotation.</title>
        <authorList>
            <consortium name="The Broad Institute Genomics Platform"/>
            <consortium name="The Broad Institute Genome Sequencing Center for Infectious Disease"/>
            <person name="Wu L."/>
            <person name="Ma J."/>
        </authorList>
    </citation>
    <scope>NUCLEOTIDE SEQUENCE [LARGE SCALE GENOMIC DNA]</scope>
    <source>
        <strain evidence="3">TBRC 5832</strain>
    </source>
</reference>
<dbReference type="RefSeq" id="WP_378067362.1">
    <property type="nucleotide sequence ID" value="NZ_JBHSBL010000015.1"/>
</dbReference>
<dbReference type="EMBL" id="JBHSBL010000015">
    <property type="protein sequence ID" value="MFC4066394.1"/>
    <property type="molecule type" value="Genomic_DNA"/>
</dbReference>
<feature type="signal peptide" evidence="1">
    <location>
        <begin position="1"/>
        <end position="20"/>
    </location>
</feature>
<keyword evidence="1" id="KW-0732">Signal</keyword>
<feature type="chain" id="PRO_5046045251" description="DUF1257 domain-containing protein" evidence="1">
    <location>
        <begin position="21"/>
        <end position="148"/>
    </location>
</feature>
<evidence type="ECO:0000256" key="1">
    <source>
        <dbReference type="SAM" id="SignalP"/>
    </source>
</evidence>
<gene>
    <name evidence="2" type="ORF">ACFO0C_15785</name>
</gene>
<proteinExistence type="predicted"/>
<name>A0ABV8IR29_9ACTN</name>
<evidence type="ECO:0000313" key="3">
    <source>
        <dbReference type="Proteomes" id="UP001595867"/>
    </source>
</evidence>
<organism evidence="2 3">
    <name type="scientific">Actinoplanes subglobosus</name>
    <dbReference type="NCBI Taxonomy" id="1547892"/>
    <lineage>
        <taxon>Bacteria</taxon>
        <taxon>Bacillati</taxon>
        <taxon>Actinomycetota</taxon>
        <taxon>Actinomycetes</taxon>
        <taxon>Micromonosporales</taxon>
        <taxon>Micromonosporaceae</taxon>
        <taxon>Actinoplanes</taxon>
    </lineage>
</organism>
<accession>A0ABV8IR29</accession>
<keyword evidence="3" id="KW-1185">Reference proteome</keyword>
<evidence type="ECO:0000313" key="2">
    <source>
        <dbReference type="EMBL" id="MFC4066394.1"/>
    </source>
</evidence>
<sequence>MSVTMLLVPLAMAGAAAVKAAADRKADGVCRVATRMRDTGMLGDALRDTGATVTLTDDHAAVRWTDGVDATFSRDAEGIWSAHFSGADEAGAIRKVSEVDAAYGRLVQRAVLERLRDQAPAAGLRLESETVAADTSVRMVFQVQRERA</sequence>
<dbReference type="Proteomes" id="UP001595867">
    <property type="component" value="Unassembled WGS sequence"/>
</dbReference>
<evidence type="ECO:0008006" key="4">
    <source>
        <dbReference type="Google" id="ProtNLM"/>
    </source>
</evidence>
<protein>
    <recommendedName>
        <fullName evidence="4">DUF1257 domain-containing protein</fullName>
    </recommendedName>
</protein>